<evidence type="ECO:0000313" key="4">
    <source>
        <dbReference type="Proteomes" id="UP000820669"/>
    </source>
</evidence>
<feature type="compositionally biased region" description="Low complexity" evidence="1">
    <location>
        <begin position="61"/>
        <end position="74"/>
    </location>
</feature>
<evidence type="ECO:0008006" key="5">
    <source>
        <dbReference type="Google" id="ProtNLM"/>
    </source>
</evidence>
<evidence type="ECO:0000256" key="1">
    <source>
        <dbReference type="SAM" id="MobiDB-lite"/>
    </source>
</evidence>
<reference evidence="3 4" key="1">
    <citation type="submission" date="2020-04" db="EMBL/GenBank/DDBJ databases">
        <authorList>
            <person name="Klaysubun C."/>
            <person name="Duangmal K."/>
            <person name="Lipun K."/>
        </authorList>
    </citation>
    <scope>NUCLEOTIDE SEQUENCE [LARGE SCALE GENOMIC DNA]</scope>
    <source>
        <strain evidence="3 4">K10HN5</strain>
    </source>
</reference>
<sequence>MKKSATDQRETVAEAVRRKLAADSPTVQPAVDPGPANGHGRAGETIDPVVAPPRRAEPVEEAPWAPAGTLAAGEPPAPPPRRSLTGREWFRLVLLGLLLVVLGAGASVTTSLLLPPTYASRVEVMYKVQNEQSTGFLREDRNLTTQAVLMTSRAVLEPVAAANGMTVEDLGKKVTATIVEGSDFITIEAHDRNRTTATAIADAVAKSYLNIAGHFGELGTRQYLTAQQAAVAAQIAALPAGTTNQALTDQAAAIKAQLDALNTSINATGTGADATGPLSQIVVPAYSVPDPVGFRPPLAAGLGALGGLLVAVVAAALLARRWTRR</sequence>
<keyword evidence="2" id="KW-0812">Transmembrane</keyword>
<dbReference type="PANTHER" id="PTHR32309">
    <property type="entry name" value="TYROSINE-PROTEIN KINASE"/>
    <property type="match status" value="1"/>
</dbReference>
<dbReference type="EMBL" id="JAAXLA010000052">
    <property type="protein sequence ID" value="NMI00269.1"/>
    <property type="molecule type" value="Genomic_DNA"/>
</dbReference>
<dbReference type="InterPro" id="IPR050445">
    <property type="entry name" value="Bact_polysacc_biosynth/exp"/>
</dbReference>
<name>A0ABX1SFE8_9PSEU</name>
<proteinExistence type="predicted"/>
<feature type="compositionally biased region" description="Basic and acidic residues" evidence="1">
    <location>
        <begin position="1"/>
        <end position="21"/>
    </location>
</feature>
<feature type="transmembrane region" description="Helical" evidence="2">
    <location>
        <begin position="89"/>
        <end position="114"/>
    </location>
</feature>
<keyword evidence="2" id="KW-0472">Membrane</keyword>
<dbReference type="RefSeq" id="WP_169383744.1">
    <property type="nucleotide sequence ID" value="NZ_JAAXLA010000052.1"/>
</dbReference>
<protein>
    <recommendedName>
        <fullName evidence="5">Polysaccharide chain length determinant N-terminal domain-containing protein</fullName>
    </recommendedName>
</protein>
<keyword evidence="4" id="KW-1185">Reference proteome</keyword>
<evidence type="ECO:0000256" key="2">
    <source>
        <dbReference type="SAM" id="Phobius"/>
    </source>
</evidence>
<dbReference type="PANTHER" id="PTHR32309:SF31">
    <property type="entry name" value="CAPSULAR EXOPOLYSACCHARIDE FAMILY"/>
    <property type="match status" value="1"/>
</dbReference>
<keyword evidence="2" id="KW-1133">Transmembrane helix</keyword>
<organism evidence="3 4">
    <name type="scientific">Pseudonocardia acidicola</name>
    <dbReference type="NCBI Taxonomy" id="2724939"/>
    <lineage>
        <taxon>Bacteria</taxon>
        <taxon>Bacillati</taxon>
        <taxon>Actinomycetota</taxon>
        <taxon>Actinomycetes</taxon>
        <taxon>Pseudonocardiales</taxon>
        <taxon>Pseudonocardiaceae</taxon>
        <taxon>Pseudonocardia</taxon>
    </lineage>
</organism>
<feature type="transmembrane region" description="Helical" evidence="2">
    <location>
        <begin position="298"/>
        <end position="319"/>
    </location>
</feature>
<gene>
    <name evidence="3" type="ORF">HF526_23585</name>
</gene>
<evidence type="ECO:0000313" key="3">
    <source>
        <dbReference type="EMBL" id="NMI00269.1"/>
    </source>
</evidence>
<comment type="caution">
    <text evidence="3">The sequence shown here is derived from an EMBL/GenBank/DDBJ whole genome shotgun (WGS) entry which is preliminary data.</text>
</comment>
<feature type="region of interest" description="Disordered" evidence="1">
    <location>
        <begin position="1"/>
        <end position="82"/>
    </location>
</feature>
<dbReference type="Proteomes" id="UP000820669">
    <property type="component" value="Unassembled WGS sequence"/>
</dbReference>
<accession>A0ABX1SFE8</accession>